<dbReference type="EMBL" id="CM047747">
    <property type="protein sequence ID" value="KAJ0017225.1"/>
    <property type="molecule type" value="Genomic_DNA"/>
</dbReference>
<organism evidence="1 2">
    <name type="scientific">Pistacia integerrima</name>
    <dbReference type="NCBI Taxonomy" id="434235"/>
    <lineage>
        <taxon>Eukaryota</taxon>
        <taxon>Viridiplantae</taxon>
        <taxon>Streptophyta</taxon>
        <taxon>Embryophyta</taxon>
        <taxon>Tracheophyta</taxon>
        <taxon>Spermatophyta</taxon>
        <taxon>Magnoliopsida</taxon>
        <taxon>eudicotyledons</taxon>
        <taxon>Gunneridae</taxon>
        <taxon>Pentapetalae</taxon>
        <taxon>rosids</taxon>
        <taxon>malvids</taxon>
        <taxon>Sapindales</taxon>
        <taxon>Anacardiaceae</taxon>
        <taxon>Pistacia</taxon>
    </lineage>
</organism>
<sequence>MGSASSLITLENLAFFKRISVADYYKGYFSRELQGKSYLDVLRIKNEDKSG</sequence>
<name>A0ACC0XFU8_9ROSI</name>
<reference evidence="2" key="1">
    <citation type="journal article" date="2023" name="G3 (Bethesda)">
        <title>Genome assembly and association tests identify interacting loci associated with vigor, precocity, and sex in interspecific pistachio rootstocks.</title>
        <authorList>
            <person name="Palmer W."/>
            <person name="Jacygrad E."/>
            <person name="Sagayaradj S."/>
            <person name="Cavanaugh K."/>
            <person name="Han R."/>
            <person name="Bertier L."/>
            <person name="Beede B."/>
            <person name="Kafkas S."/>
            <person name="Golino D."/>
            <person name="Preece J."/>
            <person name="Michelmore R."/>
        </authorList>
    </citation>
    <scope>NUCLEOTIDE SEQUENCE [LARGE SCALE GENOMIC DNA]</scope>
</reference>
<dbReference type="Proteomes" id="UP001163603">
    <property type="component" value="Chromosome 12"/>
</dbReference>
<keyword evidence="2" id="KW-1185">Reference proteome</keyword>
<accession>A0ACC0XFU8</accession>
<proteinExistence type="predicted"/>
<protein>
    <submittedName>
        <fullName evidence="1">Uncharacterized protein</fullName>
    </submittedName>
</protein>
<evidence type="ECO:0000313" key="1">
    <source>
        <dbReference type="EMBL" id="KAJ0017225.1"/>
    </source>
</evidence>
<evidence type="ECO:0000313" key="2">
    <source>
        <dbReference type="Proteomes" id="UP001163603"/>
    </source>
</evidence>
<comment type="caution">
    <text evidence="1">The sequence shown here is derived from an EMBL/GenBank/DDBJ whole genome shotgun (WGS) entry which is preliminary data.</text>
</comment>
<gene>
    <name evidence="1" type="ORF">Pint_10118</name>
</gene>